<evidence type="ECO:0000256" key="6">
    <source>
        <dbReference type="ARBA" id="ARBA00023212"/>
    </source>
</evidence>
<dbReference type="GO" id="GO:0005737">
    <property type="term" value="C:cytoplasm"/>
    <property type="evidence" value="ECO:0007669"/>
    <property type="project" value="TreeGrafter"/>
</dbReference>
<comment type="subcellular location">
    <subcellularLocation>
        <location evidence="1">Cell projection</location>
        <location evidence="1">Cilium</location>
    </subcellularLocation>
    <subcellularLocation>
        <location evidence="2">Cytoplasm</location>
        <location evidence="2">Cytoskeleton</location>
    </subcellularLocation>
</comment>
<dbReference type="PANTHER" id="PTHR23040">
    <property type="match status" value="1"/>
</dbReference>
<keyword evidence="5" id="KW-0802">TPR repeat</keyword>
<dbReference type="InterPro" id="IPR011990">
    <property type="entry name" value="TPR-like_helical_dom_sf"/>
</dbReference>
<evidence type="ECO:0000313" key="9">
    <source>
        <dbReference type="Proteomes" id="UP001209878"/>
    </source>
</evidence>
<accession>A0AAD9KHM6</accession>
<evidence type="ECO:0000256" key="4">
    <source>
        <dbReference type="ARBA" id="ARBA00022737"/>
    </source>
</evidence>
<dbReference type="GO" id="GO:0005856">
    <property type="term" value="C:cytoskeleton"/>
    <property type="evidence" value="ECO:0007669"/>
    <property type="project" value="UniProtKB-SubCell"/>
</dbReference>
<keyword evidence="7" id="KW-0966">Cell projection</keyword>
<keyword evidence="3" id="KW-0963">Cytoplasm</keyword>
<dbReference type="InterPro" id="IPR040111">
    <property type="entry name" value="ODAD4"/>
</dbReference>
<evidence type="ECO:0000256" key="7">
    <source>
        <dbReference type="ARBA" id="ARBA00023273"/>
    </source>
</evidence>
<proteinExistence type="predicted"/>
<dbReference type="AlphaFoldDB" id="A0AAD9KHM6"/>
<evidence type="ECO:0000256" key="2">
    <source>
        <dbReference type="ARBA" id="ARBA00004245"/>
    </source>
</evidence>
<protein>
    <submittedName>
        <fullName evidence="8">Uncharacterized protein</fullName>
    </submittedName>
</protein>
<evidence type="ECO:0000256" key="1">
    <source>
        <dbReference type="ARBA" id="ARBA00004138"/>
    </source>
</evidence>
<evidence type="ECO:0000256" key="5">
    <source>
        <dbReference type="ARBA" id="ARBA00022803"/>
    </source>
</evidence>
<gene>
    <name evidence="8" type="ORF">NP493_1078g02008</name>
</gene>
<sequence length="374" mass="43252">MAKAVDQSFERHLHHAEHQMRKENYDAALVYCNKALALCPKSKRCLLLRGRCNLRMGLGQQALTDADDALELTDRDAHADALYSVGDLEEALVFYQRGRRLRPTISNFRLGIERTEKAIMECVGDPQLTLDLEGDLSHFDQFKDTREGEACDHNIELQYSGISSSTASDSKTSPVSRGARLRLSATTVRQLLYYLYLDWAYVNDLVFDIRDMKSFLECRFDKCKRELPWFMRPYRPLLKRPEELGLVKSNFMHTYLKHLTKLIDRDNDDLRFHSALNHATRAVNMIKRYRGYLHQSLLLQLDLQFRIAKSHYMMGDLSTTQDEGYDEAGGDFQNSFRPREGLGNVRANTYNNVHAVCTTHRAYTHTNKDTILLK</sequence>
<keyword evidence="4" id="KW-0677">Repeat</keyword>
<dbReference type="GO" id="GO:0005929">
    <property type="term" value="C:cilium"/>
    <property type="evidence" value="ECO:0007669"/>
    <property type="project" value="UniProtKB-SubCell"/>
</dbReference>
<dbReference type="EMBL" id="JAODUO010001077">
    <property type="protein sequence ID" value="KAK2171336.1"/>
    <property type="molecule type" value="Genomic_DNA"/>
</dbReference>
<dbReference type="PANTHER" id="PTHR23040:SF1">
    <property type="entry name" value="OUTER DYNEIN ARM-DOCKING COMPLEX SUBUNIT 4"/>
    <property type="match status" value="1"/>
</dbReference>
<evidence type="ECO:0000313" key="8">
    <source>
        <dbReference type="EMBL" id="KAK2171336.1"/>
    </source>
</evidence>
<keyword evidence="6" id="KW-0206">Cytoskeleton</keyword>
<dbReference type="SUPFAM" id="SSF48452">
    <property type="entry name" value="TPR-like"/>
    <property type="match status" value="1"/>
</dbReference>
<dbReference type="Gene3D" id="1.25.40.10">
    <property type="entry name" value="Tetratricopeptide repeat domain"/>
    <property type="match status" value="1"/>
</dbReference>
<reference evidence="8" key="1">
    <citation type="journal article" date="2023" name="Mol. Biol. Evol.">
        <title>Third-Generation Sequencing Reveals the Adaptive Role of the Epigenome in Three Deep-Sea Polychaetes.</title>
        <authorList>
            <person name="Perez M."/>
            <person name="Aroh O."/>
            <person name="Sun Y."/>
            <person name="Lan Y."/>
            <person name="Juniper S.K."/>
            <person name="Young C.R."/>
            <person name="Angers B."/>
            <person name="Qian P.Y."/>
        </authorList>
    </citation>
    <scope>NUCLEOTIDE SEQUENCE</scope>
    <source>
        <strain evidence="8">R07B-5</strain>
    </source>
</reference>
<comment type="caution">
    <text evidence="8">The sequence shown here is derived from an EMBL/GenBank/DDBJ whole genome shotgun (WGS) entry which is preliminary data.</text>
</comment>
<name>A0AAD9KHM6_RIDPI</name>
<dbReference type="Proteomes" id="UP001209878">
    <property type="component" value="Unassembled WGS sequence"/>
</dbReference>
<organism evidence="8 9">
    <name type="scientific">Ridgeia piscesae</name>
    <name type="common">Tubeworm</name>
    <dbReference type="NCBI Taxonomy" id="27915"/>
    <lineage>
        <taxon>Eukaryota</taxon>
        <taxon>Metazoa</taxon>
        <taxon>Spiralia</taxon>
        <taxon>Lophotrochozoa</taxon>
        <taxon>Annelida</taxon>
        <taxon>Polychaeta</taxon>
        <taxon>Sedentaria</taxon>
        <taxon>Canalipalpata</taxon>
        <taxon>Sabellida</taxon>
        <taxon>Siboglinidae</taxon>
        <taxon>Ridgeia</taxon>
    </lineage>
</organism>
<evidence type="ECO:0000256" key="3">
    <source>
        <dbReference type="ARBA" id="ARBA00022490"/>
    </source>
</evidence>
<keyword evidence="9" id="KW-1185">Reference proteome</keyword>